<keyword evidence="2" id="KW-1185">Reference proteome</keyword>
<dbReference type="SUPFAM" id="SSF69065">
    <property type="entry name" value="RNase III domain-like"/>
    <property type="match status" value="1"/>
</dbReference>
<dbReference type="InterPro" id="IPR036389">
    <property type="entry name" value="RNase_III_sf"/>
</dbReference>
<dbReference type="Gene3D" id="1.10.1520.10">
    <property type="entry name" value="Ribonuclease III domain"/>
    <property type="match status" value="1"/>
</dbReference>
<proteinExistence type="predicted"/>
<gene>
    <name evidence="1" type="ORF">HO173_001394</name>
</gene>
<accession>A0A8H6G561</accession>
<organism evidence="1 2">
    <name type="scientific">Letharia columbiana</name>
    <dbReference type="NCBI Taxonomy" id="112416"/>
    <lineage>
        <taxon>Eukaryota</taxon>
        <taxon>Fungi</taxon>
        <taxon>Dikarya</taxon>
        <taxon>Ascomycota</taxon>
        <taxon>Pezizomycotina</taxon>
        <taxon>Lecanoromycetes</taxon>
        <taxon>OSLEUM clade</taxon>
        <taxon>Lecanoromycetidae</taxon>
        <taxon>Lecanorales</taxon>
        <taxon>Lecanorineae</taxon>
        <taxon>Parmeliaceae</taxon>
        <taxon>Letharia</taxon>
    </lineage>
</organism>
<protein>
    <submittedName>
        <fullName evidence="1">Uncharacterized protein</fullName>
    </submittedName>
</protein>
<dbReference type="GO" id="GO:0006396">
    <property type="term" value="P:RNA processing"/>
    <property type="evidence" value="ECO:0007669"/>
    <property type="project" value="InterPro"/>
</dbReference>
<dbReference type="AlphaFoldDB" id="A0A8H6G561"/>
<dbReference type="OrthoDB" id="67027at2759"/>
<name>A0A8H6G561_9LECA</name>
<dbReference type="Proteomes" id="UP000578531">
    <property type="component" value="Unassembled WGS sequence"/>
</dbReference>
<sequence>MAPDRFEGIDGPVTTVLMNVEEHASYSFRSPMLLLEALQFPGSFVRWNDSKDNRGLRVVGEHVIGLAAAAGEYRHSGLTDPRDDKWLMEVVWERGAEMGLFLLMGTGGREVREHTGMESFFLVTTAIIRAMYIDGGMEAVASVLRSYVDYMAQMDLGHEHG</sequence>
<reference evidence="1 2" key="1">
    <citation type="journal article" date="2020" name="Genomics">
        <title>Complete, high-quality genomes from long-read metagenomic sequencing of two wolf lichen thalli reveals enigmatic genome architecture.</title>
        <authorList>
            <person name="McKenzie S.K."/>
            <person name="Walston R.F."/>
            <person name="Allen J.L."/>
        </authorList>
    </citation>
    <scope>NUCLEOTIDE SEQUENCE [LARGE SCALE GENOMIC DNA]</scope>
    <source>
        <strain evidence="1">WasteWater2</strain>
    </source>
</reference>
<dbReference type="EMBL" id="JACCJC010000003">
    <property type="protein sequence ID" value="KAF6240721.1"/>
    <property type="molecule type" value="Genomic_DNA"/>
</dbReference>
<evidence type="ECO:0000313" key="2">
    <source>
        <dbReference type="Proteomes" id="UP000578531"/>
    </source>
</evidence>
<dbReference type="RefSeq" id="XP_037169980.1">
    <property type="nucleotide sequence ID" value="XM_037303333.1"/>
</dbReference>
<dbReference type="GO" id="GO:0004525">
    <property type="term" value="F:ribonuclease III activity"/>
    <property type="evidence" value="ECO:0007669"/>
    <property type="project" value="InterPro"/>
</dbReference>
<evidence type="ECO:0000313" key="1">
    <source>
        <dbReference type="EMBL" id="KAF6240721.1"/>
    </source>
</evidence>
<dbReference type="GeneID" id="59283068"/>
<comment type="caution">
    <text evidence="1">The sequence shown here is derived from an EMBL/GenBank/DDBJ whole genome shotgun (WGS) entry which is preliminary data.</text>
</comment>